<feature type="binding site" description="axial binding residue" evidence="13">
    <location>
        <position position="54"/>
    </location>
    <ligand>
        <name>heme b</name>
        <dbReference type="ChEBI" id="CHEBI:60344"/>
        <label>1</label>
    </ligand>
    <ligandPart>
        <name>Fe</name>
        <dbReference type="ChEBI" id="CHEBI:18248"/>
    </ligandPart>
</feature>
<dbReference type="PANTHER" id="PTHR30598:SF3">
    <property type="entry name" value="RESPIRATORY NITRATE REDUCTASE 1 GAMMA CHAIN"/>
    <property type="match status" value="1"/>
</dbReference>
<dbReference type="Proteomes" id="UP000030428">
    <property type="component" value="Unassembled WGS sequence"/>
</dbReference>
<gene>
    <name evidence="16" type="ORF">PN36_17000</name>
</gene>
<keyword evidence="2" id="KW-0813">Transport</keyword>
<feature type="binding site" description="axial binding residue" evidence="13">
    <location>
        <position position="182"/>
    </location>
    <ligand>
        <name>heme b</name>
        <dbReference type="ChEBI" id="CHEBI:60344"/>
        <label>1</label>
    </ligand>
    <ligandPart>
        <name>Fe</name>
        <dbReference type="ChEBI" id="CHEBI:18248"/>
    </ligandPart>
</feature>
<feature type="transmembrane region" description="Helical" evidence="14">
    <location>
        <begin position="6"/>
        <end position="27"/>
    </location>
</feature>
<dbReference type="NCBIfam" id="TIGR00351">
    <property type="entry name" value="narI"/>
    <property type="match status" value="1"/>
</dbReference>
<dbReference type="InterPro" id="IPR023234">
    <property type="entry name" value="NarG-like_domain"/>
</dbReference>
<keyword evidence="3" id="KW-1003">Cell membrane</keyword>
<keyword evidence="4 13" id="KW-0349">Heme</keyword>
<evidence type="ECO:0000256" key="13">
    <source>
        <dbReference type="PIRSR" id="PIRSR603816-1"/>
    </source>
</evidence>
<dbReference type="AlphaFoldDB" id="A0A4E0QNJ4"/>
<evidence type="ECO:0000256" key="1">
    <source>
        <dbReference type="ARBA" id="ARBA00004651"/>
    </source>
</evidence>
<name>A0A4E0QNJ4_9GAMM</name>
<dbReference type="GO" id="GO:0046872">
    <property type="term" value="F:metal ion binding"/>
    <property type="evidence" value="ECO:0007669"/>
    <property type="project" value="UniProtKB-KW"/>
</dbReference>
<feature type="binding site" description="axial binding residue" evidence="13">
    <location>
        <position position="64"/>
    </location>
    <ligand>
        <name>heme b</name>
        <dbReference type="ChEBI" id="CHEBI:60344"/>
        <label>1</label>
    </ligand>
    <ligandPart>
        <name>Fe</name>
        <dbReference type="ChEBI" id="CHEBI:18248"/>
    </ligandPart>
</feature>
<keyword evidence="10 13" id="KW-0408">Iron</keyword>
<evidence type="ECO:0000256" key="3">
    <source>
        <dbReference type="ARBA" id="ARBA00022475"/>
    </source>
</evidence>
<dbReference type="GO" id="GO:0008940">
    <property type="term" value="F:nitrate reductase activity"/>
    <property type="evidence" value="ECO:0007669"/>
    <property type="project" value="InterPro"/>
</dbReference>
<feature type="binding site" description="axial binding residue" evidence="13">
    <location>
        <position position="200"/>
    </location>
    <ligand>
        <name>heme b</name>
        <dbReference type="ChEBI" id="CHEBI:60344"/>
        <label>1</label>
    </ligand>
    <ligandPart>
        <name>Fe</name>
        <dbReference type="ChEBI" id="CHEBI:18248"/>
    </ligandPart>
</feature>
<feature type="transmembrane region" description="Helical" evidence="14">
    <location>
        <begin position="183"/>
        <end position="204"/>
    </location>
</feature>
<evidence type="ECO:0000256" key="8">
    <source>
        <dbReference type="ARBA" id="ARBA00022989"/>
    </source>
</evidence>
<evidence type="ECO:0000313" key="16">
    <source>
        <dbReference type="EMBL" id="TGO02899.1"/>
    </source>
</evidence>
<feature type="transmembrane region" description="Helical" evidence="14">
    <location>
        <begin position="124"/>
        <end position="144"/>
    </location>
</feature>
<dbReference type="GO" id="GO:0005886">
    <property type="term" value="C:plasma membrane"/>
    <property type="evidence" value="ECO:0007669"/>
    <property type="project" value="UniProtKB-SubCell"/>
</dbReference>
<dbReference type="GO" id="GO:0009325">
    <property type="term" value="C:nitrate reductase complex"/>
    <property type="evidence" value="ECO:0007669"/>
    <property type="project" value="InterPro"/>
</dbReference>
<feature type="transmembrane region" description="Helical" evidence="14">
    <location>
        <begin position="47"/>
        <end position="70"/>
    </location>
</feature>
<evidence type="ECO:0000256" key="4">
    <source>
        <dbReference type="ARBA" id="ARBA00022617"/>
    </source>
</evidence>
<comment type="caution">
    <text evidence="16">The sequence shown here is derived from an EMBL/GenBank/DDBJ whole genome shotgun (WGS) entry which is preliminary data.</text>
</comment>
<keyword evidence="12 14" id="KW-0472">Membrane</keyword>
<keyword evidence="6" id="KW-0479">Metal-binding</keyword>
<organism evidence="16 17">
    <name type="scientific">Candidatus Thiomargarita nelsonii</name>
    <dbReference type="NCBI Taxonomy" id="1003181"/>
    <lineage>
        <taxon>Bacteria</taxon>
        <taxon>Pseudomonadati</taxon>
        <taxon>Pseudomonadota</taxon>
        <taxon>Gammaproteobacteria</taxon>
        <taxon>Thiotrichales</taxon>
        <taxon>Thiotrichaceae</taxon>
        <taxon>Thiomargarita</taxon>
    </lineage>
</organism>
<accession>A0A4E0QNJ4</accession>
<dbReference type="GO" id="GO:0019645">
    <property type="term" value="P:anaerobic electron transport chain"/>
    <property type="evidence" value="ECO:0007669"/>
    <property type="project" value="TreeGrafter"/>
</dbReference>
<keyword evidence="17" id="KW-1185">Reference proteome</keyword>
<evidence type="ECO:0000256" key="12">
    <source>
        <dbReference type="ARBA" id="ARBA00023136"/>
    </source>
</evidence>
<evidence type="ECO:0000256" key="7">
    <source>
        <dbReference type="ARBA" id="ARBA00022982"/>
    </source>
</evidence>
<reference evidence="16 17" key="1">
    <citation type="journal article" date="2016" name="Front. Microbiol.">
        <title>Single-Cell (Meta-)Genomics of a Dimorphic Candidatus Thiomargarita nelsonii Reveals Genomic Plasticity.</title>
        <authorList>
            <person name="Flood B.E."/>
            <person name="Fliss P."/>
            <person name="Jones D.S."/>
            <person name="Dick G.J."/>
            <person name="Jain S."/>
            <person name="Kaster A.K."/>
            <person name="Winkel M."/>
            <person name="Mussmann M."/>
            <person name="Bailey J."/>
        </authorList>
    </citation>
    <scope>NUCLEOTIDE SEQUENCE [LARGE SCALE GENOMIC DNA]</scope>
    <source>
        <strain evidence="16">Hydrate Ridge</strain>
    </source>
</reference>
<dbReference type="EMBL" id="JSZA02000064">
    <property type="protein sequence ID" value="TGO02899.1"/>
    <property type="molecule type" value="Genomic_DNA"/>
</dbReference>
<feature type="domain" description="NarG-like" evidence="15">
    <location>
        <begin position="4"/>
        <end position="218"/>
    </location>
</feature>
<evidence type="ECO:0000256" key="11">
    <source>
        <dbReference type="ARBA" id="ARBA00023063"/>
    </source>
</evidence>
<dbReference type="GO" id="GO:0020037">
    <property type="term" value="F:heme binding"/>
    <property type="evidence" value="ECO:0007669"/>
    <property type="project" value="TreeGrafter"/>
</dbReference>
<comment type="subcellular location">
    <subcellularLocation>
        <location evidence="1">Cell membrane</location>
        <topology evidence="1">Multi-pass membrane protein</topology>
    </subcellularLocation>
</comment>
<dbReference type="Pfam" id="PF02665">
    <property type="entry name" value="Nitrate_red_gam"/>
    <property type="match status" value="1"/>
</dbReference>
<keyword evidence="9" id="KW-0560">Oxidoreductase</keyword>
<keyword evidence="5 14" id="KW-0812">Transmembrane</keyword>
<evidence type="ECO:0000259" key="15">
    <source>
        <dbReference type="Pfam" id="PF02665"/>
    </source>
</evidence>
<evidence type="ECO:0000256" key="5">
    <source>
        <dbReference type="ARBA" id="ARBA00022692"/>
    </source>
</evidence>
<dbReference type="InterPro" id="IPR003816">
    <property type="entry name" value="Nitrate_red_gam"/>
</dbReference>
<dbReference type="Gene3D" id="1.20.950.20">
    <property type="entry name" value="Transmembrane di-heme cytochromes, Chain C"/>
    <property type="match status" value="1"/>
</dbReference>
<evidence type="ECO:0000256" key="6">
    <source>
        <dbReference type="ARBA" id="ARBA00022723"/>
    </source>
</evidence>
<dbReference type="SUPFAM" id="SSF103501">
    <property type="entry name" value="Respiratory nitrate reductase 1 gamma chain"/>
    <property type="match status" value="1"/>
</dbReference>
<keyword evidence="7" id="KW-0249">Electron transport</keyword>
<dbReference type="PANTHER" id="PTHR30598">
    <property type="entry name" value="NITRATE REDUCTASE PRIVATE CHAPERONE, REDOX ENZYME MATURATION PROTEIN REMP FAMILY"/>
    <property type="match status" value="1"/>
</dbReference>
<evidence type="ECO:0000313" key="17">
    <source>
        <dbReference type="Proteomes" id="UP000030428"/>
    </source>
</evidence>
<dbReference type="InterPro" id="IPR051936">
    <property type="entry name" value="Heme-iron_electron_transfer"/>
</dbReference>
<dbReference type="InterPro" id="IPR036197">
    <property type="entry name" value="NarG-like_sf"/>
</dbReference>
<evidence type="ECO:0000256" key="14">
    <source>
        <dbReference type="SAM" id="Phobius"/>
    </source>
</evidence>
<protein>
    <recommendedName>
        <fullName evidence="15">NarG-like domain-containing protein</fullName>
    </recommendedName>
</protein>
<sequence length="234" mass="27787">MYDLLWFAIFPYVCIFIAIVGIVWRYINDPFSYSTLSSQFLETRQLFWGSVAWHYGILAVLTMHFVGFLLPESIFWWNMVPMRLYIMEITGFSLGLLTLMGLLMLIVRRITRRRIRKVTSPMDIALLIVLLVQVATGLWIALFYRWGSSWYVDYAVPYLWSILKLSPDVVWIKNLPMMVHIHILNAFFMVLLIPFTRLVHFLAIPIKFVWRSHQVVRWNQRKPILGPSRLEKRT</sequence>
<feature type="transmembrane region" description="Helical" evidence="14">
    <location>
        <begin position="82"/>
        <end position="103"/>
    </location>
</feature>
<evidence type="ECO:0000256" key="9">
    <source>
        <dbReference type="ARBA" id="ARBA00023002"/>
    </source>
</evidence>
<dbReference type="GO" id="GO:0042128">
    <property type="term" value="P:nitrate assimilation"/>
    <property type="evidence" value="ECO:0007669"/>
    <property type="project" value="UniProtKB-KW"/>
</dbReference>
<dbReference type="GO" id="GO:0009055">
    <property type="term" value="F:electron transfer activity"/>
    <property type="evidence" value="ECO:0007669"/>
    <property type="project" value="TreeGrafter"/>
</dbReference>
<evidence type="ECO:0000256" key="2">
    <source>
        <dbReference type="ARBA" id="ARBA00022448"/>
    </source>
</evidence>
<keyword evidence="11" id="KW-0534">Nitrate assimilation</keyword>
<keyword evidence="8 14" id="KW-1133">Transmembrane helix</keyword>
<proteinExistence type="predicted"/>
<evidence type="ECO:0000256" key="10">
    <source>
        <dbReference type="ARBA" id="ARBA00023004"/>
    </source>
</evidence>